<feature type="non-terminal residue" evidence="2">
    <location>
        <position position="1"/>
    </location>
</feature>
<reference evidence="2" key="1">
    <citation type="journal article" date="2014" name="Front. Microbiol.">
        <title>High frequency of phylogenetically diverse reductive dehalogenase-homologous genes in deep subseafloor sedimentary metagenomes.</title>
        <authorList>
            <person name="Kawai M."/>
            <person name="Futagami T."/>
            <person name="Toyoda A."/>
            <person name="Takaki Y."/>
            <person name="Nishi S."/>
            <person name="Hori S."/>
            <person name="Arai W."/>
            <person name="Tsubouchi T."/>
            <person name="Morono Y."/>
            <person name="Uchiyama I."/>
            <person name="Ito T."/>
            <person name="Fujiyama A."/>
            <person name="Inagaki F."/>
            <person name="Takami H."/>
        </authorList>
    </citation>
    <scope>NUCLEOTIDE SEQUENCE</scope>
    <source>
        <strain evidence="2">Expedition CK06-06</strain>
    </source>
</reference>
<evidence type="ECO:0000313" key="2">
    <source>
        <dbReference type="EMBL" id="GAI13129.1"/>
    </source>
</evidence>
<name>X1N3F0_9ZZZZ</name>
<protein>
    <submittedName>
        <fullName evidence="2">Uncharacterized protein</fullName>
    </submittedName>
</protein>
<feature type="region of interest" description="Disordered" evidence="1">
    <location>
        <begin position="52"/>
        <end position="83"/>
    </location>
</feature>
<gene>
    <name evidence="2" type="ORF">S06H3_18180</name>
</gene>
<organism evidence="2">
    <name type="scientific">marine sediment metagenome</name>
    <dbReference type="NCBI Taxonomy" id="412755"/>
    <lineage>
        <taxon>unclassified sequences</taxon>
        <taxon>metagenomes</taxon>
        <taxon>ecological metagenomes</taxon>
    </lineage>
</organism>
<accession>X1N3F0</accession>
<dbReference type="AlphaFoldDB" id="X1N3F0"/>
<comment type="caution">
    <text evidence="2">The sequence shown here is derived from an EMBL/GenBank/DDBJ whole genome shotgun (WGS) entry which is preliminary data.</text>
</comment>
<evidence type="ECO:0000256" key="1">
    <source>
        <dbReference type="SAM" id="MobiDB-lite"/>
    </source>
</evidence>
<proteinExistence type="predicted"/>
<sequence length="92" mass="10606">DGMMDKEHHNGYDEGYDEGFAVASKKVSVDVYETMNKISKSNFLELYPDSVMAKELNDEEDEDEHEADEDEQEETAPLQGFFDGIEKYWKDG</sequence>
<feature type="compositionally biased region" description="Acidic residues" evidence="1">
    <location>
        <begin position="57"/>
        <end position="74"/>
    </location>
</feature>
<dbReference type="EMBL" id="BARV01009170">
    <property type="protein sequence ID" value="GAI13129.1"/>
    <property type="molecule type" value="Genomic_DNA"/>
</dbReference>